<reference evidence="2 3" key="1">
    <citation type="submission" date="2020-10" db="EMBL/GenBank/DDBJ databases">
        <title>Connecting structure to function with the recovery of over 1000 high-quality activated sludge metagenome-assembled genomes encoding full-length rRNA genes using long-read sequencing.</title>
        <authorList>
            <person name="Singleton C.M."/>
            <person name="Petriglieri F."/>
            <person name="Kristensen J.M."/>
            <person name="Kirkegaard R.H."/>
            <person name="Michaelsen T.Y."/>
            <person name="Andersen M.H."/>
            <person name="Karst S.M."/>
            <person name="Dueholm M.S."/>
            <person name="Nielsen P.H."/>
            <person name="Albertsen M."/>
        </authorList>
    </citation>
    <scope>NUCLEOTIDE SEQUENCE [LARGE SCALE GENOMIC DNA]</scope>
    <source>
        <strain evidence="2">Ribe_18-Q3-R11-54_MAXAC.273</strain>
    </source>
</reference>
<evidence type="ECO:0000313" key="2">
    <source>
        <dbReference type="EMBL" id="MBK9981871.1"/>
    </source>
</evidence>
<evidence type="ECO:0008006" key="4">
    <source>
        <dbReference type="Google" id="ProtNLM"/>
    </source>
</evidence>
<dbReference type="SUPFAM" id="SSF56059">
    <property type="entry name" value="Glutathione synthetase ATP-binding domain-like"/>
    <property type="match status" value="1"/>
</dbReference>
<gene>
    <name evidence="2" type="ORF">IPP15_05510</name>
</gene>
<comment type="caution">
    <text evidence="2">The sequence shown here is derived from an EMBL/GenBank/DDBJ whole genome shotgun (WGS) entry which is preliminary data.</text>
</comment>
<name>A0A9D7ST95_9BACT</name>
<dbReference type="Gene3D" id="3.30.1490.20">
    <property type="entry name" value="ATP-grasp fold, A domain"/>
    <property type="match status" value="1"/>
</dbReference>
<keyword evidence="1" id="KW-0812">Transmembrane</keyword>
<dbReference type="AlphaFoldDB" id="A0A9D7ST95"/>
<evidence type="ECO:0000313" key="3">
    <source>
        <dbReference type="Proteomes" id="UP000808337"/>
    </source>
</evidence>
<dbReference type="Proteomes" id="UP000808337">
    <property type="component" value="Unassembled WGS sequence"/>
</dbReference>
<dbReference type="EMBL" id="JADKGY010000001">
    <property type="protein sequence ID" value="MBK9981871.1"/>
    <property type="molecule type" value="Genomic_DNA"/>
</dbReference>
<feature type="transmembrane region" description="Helical" evidence="1">
    <location>
        <begin position="35"/>
        <end position="54"/>
    </location>
</feature>
<dbReference type="GO" id="GO:0005524">
    <property type="term" value="F:ATP binding"/>
    <property type="evidence" value="ECO:0007669"/>
    <property type="project" value="InterPro"/>
</dbReference>
<dbReference type="InterPro" id="IPR013815">
    <property type="entry name" value="ATP_grasp_subdomain_1"/>
</dbReference>
<sequence length="363" mass="42293">MNSSTSAYQPVTAKPSQVQNLWWRRFRIRLWNWEYWPTYIFNIPVVFTWLWNALKARDLFFFTLTNPGIETGGFFGESKSAILNNIPDEYKPTTVLLKATVEEHLFESIFEKSGLTFPVIAKPEIGERGWLISRINSMEELKNYLKAHPIDFIIQTYVELPLEVSIMVFSMPDGSESKVTSICEKSFLTIEGDGVSTVEELILASDRAVLQFEKLVLKFGEKMKDILPQGRRLMLEAIGNHCRGTMFLNRNDNIDEAIRVQMVKLLGTMPDVFYGRFDMRVASWESLRQGKDIRVLEFNGTSSDPAHIYQPGYSLIKAYSDIFYHWHVMYRISRQNRRAGMKPERFKKIVSALIIYFRYKRTN</sequence>
<keyword evidence="1" id="KW-0472">Membrane</keyword>
<keyword evidence="1" id="KW-1133">Transmembrane helix</keyword>
<evidence type="ECO:0000256" key="1">
    <source>
        <dbReference type="SAM" id="Phobius"/>
    </source>
</evidence>
<protein>
    <recommendedName>
        <fullName evidence="4">ATP-grasp domain-containing protein</fullName>
    </recommendedName>
</protein>
<organism evidence="2 3">
    <name type="scientific">Candidatus Opimibacter skivensis</name>
    <dbReference type="NCBI Taxonomy" id="2982028"/>
    <lineage>
        <taxon>Bacteria</taxon>
        <taxon>Pseudomonadati</taxon>
        <taxon>Bacteroidota</taxon>
        <taxon>Saprospiria</taxon>
        <taxon>Saprospirales</taxon>
        <taxon>Saprospiraceae</taxon>
        <taxon>Candidatus Opimibacter</taxon>
    </lineage>
</organism>
<accession>A0A9D7ST95</accession>
<proteinExistence type="predicted"/>